<protein>
    <submittedName>
        <fullName evidence="1">Uncharacterized protein</fullName>
    </submittedName>
</protein>
<proteinExistence type="predicted"/>
<evidence type="ECO:0000313" key="2">
    <source>
        <dbReference type="Proteomes" id="UP000295197"/>
    </source>
</evidence>
<reference evidence="1 2" key="1">
    <citation type="submission" date="2019-03" db="EMBL/GenBank/DDBJ databases">
        <title>Genomic Encyclopedia of Type Strains, Phase IV (KMG-IV): sequencing the most valuable type-strain genomes for metagenomic binning, comparative biology and taxonomic classification.</title>
        <authorList>
            <person name="Goeker M."/>
        </authorList>
    </citation>
    <scope>NUCLEOTIDE SEQUENCE [LARGE SCALE GENOMIC DNA]</scope>
    <source>
        <strain evidence="1 2">DSM 22362</strain>
    </source>
</reference>
<organism evidence="1 2">
    <name type="scientific">Sphingobacterium alimentarium</name>
    <dbReference type="NCBI Taxonomy" id="797292"/>
    <lineage>
        <taxon>Bacteria</taxon>
        <taxon>Pseudomonadati</taxon>
        <taxon>Bacteroidota</taxon>
        <taxon>Sphingobacteriia</taxon>
        <taxon>Sphingobacteriales</taxon>
        <taxon>Sphingobacteriaceae</taxon>
        <taxon>Sphingobacterium</taxon>
    </lineage>
</organism>
<name>A0A4R3VYY4_9SPHI</name>
<dbReference type="Proteomes" id="UP000295197">
    <property type="component" value="Unassembled WGS sequence"/>
</dbReference>
<sequence>MMLFLWGIVTSSKQNKYIEPVIKAPIIQSLDSLNNSLDKLNKVLDERD</sequence>
<dbReference type="AlphaFoldDB" id="A0A4R3VYY4"/>
<comment type="caution">
    <text evidence="1">The sequence shown here is derived from an EMBL/GenBank/DDBJ whole genome shotgun (WGS) entry which is preliminary data.</text>
</comment>
<evidence type="ECO:0000313" key="1">
    <source>
        <dbReference type="EMBL" id="TCV17148.1"/>
    </source>
</evidence>
<gene>
    <name evidence="1" type="ORF">EDC17_101167</name>
</gene>
<accession>A0A4R3VYY4</accession>
<dbReference type="EMBL" id="SMBZ01000011">
    <property type="protein sequence ID" value="TCV17148.1"/>
    <property type="molecule type" value="Genomic_DNA"/>
</dbReference>
<keyword evidence="2" id="KW-1185">Reference proteome</keyword>